<dbReference type="AlphaFoldDB" id="A0A6N8HZ26"/>
<evidence type="ECO:0000313" key="5">
    <source>
        <dbReference type="Proteomes" id="UP000515909"/>
    </source>
</evidence>
<reference evidence="2 4" key="1">
    <citation type="submission" date="2019-09" db="EMBL/GenBank/DDBJ databases">
        <title>Genome sequence of Clostridium sp. EA1.</title>
        <authorList>
            <person name="Poehlein A."/>
            <person name="Bengelsdorf F.R."/>
            <person name="Daniel R."/>
        </authorList>
    </citation>
    <scope>NUCLEOTIDE SEQUENCE [LARGE SCALE GENOMIC DNA]</scope>
    <source>
        <strain evidence="2 4">EA1</strain>
    </source>
</reference>
<evidence type="ECO:0000313" key="4">
    <source>
        <dbReference type="Proteomes" id="UP000469440"/>
    </source>
</evidence>
<gene>
    <name evidence="2" type="ORF">CAFE_17240</name>
    <name evidence="3" type="ORF">HCR03_11425</name>
</gene>
<evidence type="ECO:0000313" key="3">
    <source>
        <dbReference type="EMBL" id="QNK39364.1"/>
    </source>
</evidence>
<accession>A0A7G8T6X3</accession>
<dbReference type="EMBL" id="VWXL01000052">
    <property type="protein sequence ID" value="MVB11022.1"/>
    <property type="molecule type" value="Genomic_DNA"/>
</dbReference>
<evidence type="ECO:0000256" key="1">
    <source>
        <dbReference type="SAM" id="MobiDB-lite"/>
    </source>
</evidence>
<dbReference type="Proteomes" id="UP000469440">
    <property type="component" value="Unassembled WGS sequence"/>
</dbReference>
<protein>
    <submittedName>
        <fullName evidence="2">Uncharacterized protein</fullName>
    </submittedName>
</protein>
<organism evidence="2 4">
    <name type="scientific">Caproicibacter fermentans</name>
    <dbReference type="NCBI Taxonomy" id="2576756"/>
    <lineage>
        <taxon>Bacteria</taxon>
        <taxon>Bacillati</taxon>
        <taxon>Bacillota</taxon>
        <taxon>Clostridia</taxon>
        <taxon>Eubacteriales</taxon>
        <taxon>Acutalibacteraceae</taxon>
        <taxon>Caproicibacter</taxon>
    </lineage>
</organism>
<feature type="compositionally biased region" description="Basic and acidic residues" evidence="1">
    <location>
        <begin position="1"/>
        <end position="23"/>
    </location>
</feature>
<reference evidence="3 5" key="2">
    <citation type="submission" date="2020-08" db="EMBL/GenBank/DDBJ databases">
        <title>The isolate Caproiciproducens sp. 7D4C2 produces n-caproate at mildly acidic conditions from hexoses: genome and rBOX comparison with related strains and chain-elongating bacteria.</title>
        <authorList>
            <person name="Esquivel-Elizondo S."/>
            <person name="Bagci C."/>
            <person name="Temovska M."/>
            <person name="Jeon B.S."/>
            <person name="Bessarab I."/>
            <person name="Williams R.B.H."/>
            <person name="Huson D.H."/>
            <person name="Angenent L.T."/>
        </authorList>
    </citation>
    <scope>NUCLEOTIDE SEQUENCE [LARGE SCALE GENOMIC DNA]</scope>
    <source>
        <strain evidence="3 5">7D4C2</strain>
    </source>
</reference>
<proteinExistence type="predicted"/>
<sequence length="105" mass="11825">MHESKKTNIDRVDSSKSENDFRDRRCRPRRRVLIPVKRTYEQSMGRALADLMVDREPVKILNMQTGRISCYSSADMPLCAGEVGLKPESAEPASSLRDALKTGAK</sequence>
<dbReference type="KEGG" id="cfem:HCR03_11425"/>
<feature type="region of interest" description="Disordered" evidence="1">
    <location>
        <begin position="1"/>
        <end position="26"/>
    </location>
</feature>
<name>A0A6N8HZ26_9FIRM</name>
<dbReference type="RefSeq" id="WP_066645705.1">
    <property type="nucleotide sequence ID" value="NZ_CP060286.1"/>
</dbReference>
<keyword evidence="4" id="KW-1185">Reference proteome</keyword>
<dbReference type="EMBL" id="CP060286">
    <property type="protein sequence ID" value="QNK39364.1"/>
    <property type="molecule type" value="Genomic_DNA"/>
</dbReference>
<dbReference type="Proteomes" id="UP000515909">
    <property type="component" value="Chromosome"/>
</dbReference>
<evidence type="ECO:0000313" key="2">
    <source>
        <dbReference type="EMBL" id="MVB11022.1"/>
    </source>
</evidence>
<accession>A0A6N8HZ26</accession>